<dbReference type="AlphaFoldDB" id="A0A507EW45"/>
<keyword evidence="3" id="KW-1185">Reference proteome</keyword>
<feature type="region of interest" description="Disordered" evidence="1">
    <location>
        <begin position="225"/>
        <end position="266"/>
    </location>
</feature>
<feature type="region of interest" description="Disordered" evidence="1">
    <location>
        <begin position="697"/>
        <end position="716"/>
    </location>
</feature>
<sequence length="842" mass="89674">MSDAVKDLLNSILFSNDSDEDDAPLTTLRSKRTSVASNAARSSISNHSIATSIPFMNESTTSGFHGIGRPSSGSNLPSTNNYSSINSNNESDDDDAPLNVIQQKSASMRSSIASMSSNFESSAMNISQYIRQQQQSQVLDTDKTATRDSQVSLTSAFTASCVSIAAPQGQASLLSIPVIQETADDGSRETDDVPLSIIRKNSLPATSSRRRSRSLNAAASLSNQSLGFSPATTSPQSHQNQPSPTNIFPPPQQHTSESSNQPAQMSTAMDTLSQLAIASLNSLDGASKSVAITAAYLILSRLEPWMDETSQTLKSIQTSLSNRDVNNESNPLQKCNDAMKAETSDTQASVNTLSSHIQTDLDAHQSPKSNTTFSNGIPQQMATTVMFAEAIATVAASTMPESWNPTLIQKLGVAPKVGIVKARVQEFSQAGVEAGKLFDPNQFSLGSNGHAPIEQLQAGKYTFARPGTLLNDRPTLLKNESERRVKDGRAGPLISIEAAKKRDDELAKVSNSLAYKKMLEAQNERATAVMREQESRERGRKLVNAANVTEVIAKRVTCLKCDGRGWSHPKDGKKKHDRQSNVQCKGCRTCSSCNGTGILQDITTCLDCQSLGYIHPNDPYACRTTPRCHDCVTCKSCHGSGNVHKVPGTPTFSLASLTGSSMSMKGKGGNGNSSSGSKIDVQNAVVISSPIMARLRSEKNSAANSPAASAGPSRAGSTELAVITHVVKFPSAGLGGNGDSAGGSNPEISKEADPAELKQTVSLDMLQVTACLVEHQLTPEKNGGSSEEIMDASDSSFTMPMPEDPFKDDSNEKINSSETLPDDNIKENDLIVEDLRSSEAAQ</sequence>
<feature type="compositionally biased region" description="Polar residues" evidence="1">
    <location>
        <begin position="253"/>
        <end position="266"/>
    </location>
</feature>
<name>A0A507EW45_9FUNG</name>
<evidence type="ECO:0000256" key="1">
    <source>
        <dbReference type="SAM" id="MobiDB-lite"/>
    </source>
</evidence>
<feature type="compositionally biased region" description="Low complexity" evidence="1">
    <location>
        <begin position="700"/>
        <end position="716"/>
    </location>
</feature>
<dbReference type="EMBL" id="QEAP01000360">
    <property type="protein sequence ID" value="TPX68303.1"/>
    <property type="molecule type" value="Genomic_DNA"/>
</dbReference>
<dbReference type="Proteomes" id="UP000320333">
    <property type="component" value="Unassembled WGS sequence"/>
</dbReference>
<dbReference type="OrthoDB" id="2132272at2759"/>
<evidence type="ECO:0000313" key="2">
    <source>
        <dbReference type="EMBL" id="TPX68303.1"/>
    </source>
</evidence>
<feature type="region of interest" description="Disordered" evidence="1">
    <location>
        <begin position="777"/>
        <end position="842"/>
    </location>
</feature>
<feature type="region of interest" description="Disordered" evidence="1">
    <location>
        <begin position="731"/>
        <end position="750"/>
    </location>
</feature>
<feature type="region of interest" description="Disordered" evidence="1">
    <location>
        <begin position="61"/>
        <end position="96"/>
    </location>
</feature>
<accession>A0A507EW45</accession>
<proteinExistence type="predicted"/>
<reference evidence="2 3" key="1">
    <citation type="journal article" date="2019" name="Sci. Rep.">
        <title>Comparative genomics of chytrid fungi reveal insights into the obligate biotrophic and pathogenic lifestyle of Synchytrium endobioticum.</title>
        <authorList>
            <person name="van de Vossenberg B.T.L.H."/>
            <person name="Warris S."/>
            <person name="Nguyen H.D.T."/>
            <person name="van Gent-Pelzer M.P.E."/>
            <person name="Joly D.L."/>
            <person name="van de Geest H.C."/>
            <person name="Bonants P.J.M."/>
            <person name="Smith D.S."/>
            <person name="Levesque C.A."/>
            <person name="van der Lee T.A.J."/>
        </authorList>
    </citation>
    <scope>NUCLEOTIDE SEQUENCE [LARGE SCALE GENOMIC DNA]</scope>
    <source>
        <strain evidence="2 3">CBS 675.73</strain>
    </source>
</reference>
<organism evidence="2 3">
    <name type="scientific">Chytriomyces confervae</name>
    <dbReference type="NCBI Taxonomy" id="246404"/>
    <lineage>
        <taxon>Eukaryota</taxon>
        <taxon>Fungi</taxon>
        <taxon>Fungi incertae sedis</taxon>
        <taxon>Chytridiomycota</taxon>
        <taxon>Chytridiomycota incertae sedis</taxon>
        <taxon>Chytridiomycetes</taxon>
        <taxon>Chytridiales</taxon>
        <taxon>Chytriomycetaceae</taxon>
        <taxon>Chytriomyces</taxon>
    </lineage>
</organism>
<feature type="compositionally biased region" description="Low complexity" evidence="1">
    <location>
        <begin position="78"/>
        <end position="89"/>
    </location>
</feature>
<evidence type="ECO:0000313" key="3">
    <source>
        <dbReference type="Proteomes" id="UP000320333"/>
    </source>
</evidence>
<protein>
    <submittedName>
        <fullName evidence="2">Uncharacterized protein</fullName>
    </submittedName>
</protein>
<comment type="caution">
    <text evidence="2">The sequence shown here is derived from an EMBL/GenBank/DDBJ whole genome shotgun (WGS) entry which is preliminary data.</text>
</comment>
<gene>
    <name evidence="2" type="ORF">CcCBS67573_g07219</name>
</gene>
<feature type="compositionally biased region" description="Polar residues" evidence="1">
    <location>
        <begin position="230"/>
        <end position="246"/>
    </location>
</feature>
<feature type="compositionally biased region" description="Basic and acidic residues" evidence="1">
    <location>
        <begin position="823"/>
        <end position="842"/>
    </location>
</feature>